<accession>A0ABW1IX77</accession>
<keyword evidence="2" id="KW-1185">Reference proteome</keyword>
<proteinExistence type="predicted"/>
<dbReference type="Proteomes" id="UP001596302">
    <property type="component" value="Unassembled WGS sequence"/>
</dbReference>
<protein>
    <submittedName>
        <fullName evidence="1">Uncharacterized protein</fullName>
    </submittedName>
</protein>
<dbReference type="EMBL" id="JBHSQW010000005">
    <property type="protein sequence ID" value="MFC5993015.1"/>
    <property type="molecule type" value="Genomic_DNA"/>
</dbReference>
<evidence type="ECO:0000313" key="1">
    <source>
        <dbReference type="EMBL" id="MFC5993015.1"/>
    </source>
</evidence>
<comment type="caution">
    <text evidence="1">The sequence shown here is derived from an EMBL/GenBank/DDBJ whole genome shotgun (WGS) entry which is preliminary data.</text>
</comment>
<name>A0ABW1IX77_9PSEU</name>
<organism evidence="1 2">
    <name type="scientific">Pseudonocardia hispaniensis</name>
    <dbReference type="NCBI Taxonomy" id="904933"/>
    <lineage>
        <taxon>Bacteria</taxon>
        <taxon>Bacillati</taxon>
        <taxon>Actinomycetota</taxon>
        <taxon>Actinomycetes</taxon>
        <taxon>Pseudonocardiales</taxon>
        <taxon>Pseudonocardiaceae</taxon>
        <taxon>Pseudonocardia</taxon>
    </lineage>
</organism>
<evidence type="ECO:0000313" key="2">
    <source>
        <dbReference type="Proteomes" id="UP001596302"/>
    </source>
</evidence>
<reference evidence="2" key="1">
    <citation type="journal article" date="2019" name="Int. J. Syst. Evol. Microbiol.">
        <title>The Global Catalogue of Microorganisms (GCM) 10K type strain sequencing project: providing services to taxonomists for standard genome sequencing and annotation.</title>
        <authorList>
            <consortium name="The Broad Institute Genomics Platform"/>
            <consortium name="The Broad Institute Genome Sequencing Center for Infectious Disease"/>
            <person name="Wu L."/>
            <person name="Ma J."/>
        </authorList>
    </citation>
    <scope>NUCLEOTIDE SEQUENCE [LARGE SCALE GENOMIC DNA]</scope>
    <source>
        <strain evidence="2">CCM 8391</strain>
    </source>
</reference>
<gene>
    <name evidence="1" type="ORF">ACFQE5_02185</name>
</gene>
<sequence>MCASTGDLGTVLTRQSARMRAAQIAMVKAGPAEVRLSRSVDGVE</sequence>
<dbReference type="RefSeq" id="WP_379582163.1">
    <property type="nucleotide sequence ID" value="NZ_JBHSQW010000005.1"/>
</dbReference>